<dbReference type="PANTHER" id="PTHR47326:SF1">
    <property type="entry name" value="HTH PSQ-TYPE DOMAIN-CONTAINING PROTEIN"/>
    <property type="match status" value="1"/>
</dbReference>
<sequence length="82" mass="9474">GLGSHIQIWPPRSPDLTPLDFFLWGYLKEKVYATEPTTVEDMKVRIRRACQDITPDILRSVRESFSNRINQCIQVNGAAFEH</sequence>
<dbReference type="InterPro" id="IPR036397">
    <property type="entry name" value="RNaseH_sf"/>
</dbReference>
<evidence type="ECO:0008006" key="3">
    <source>
        <dbReference type="Google" id="ProtNLM"/>
    </source>
</evidence>
<name>E2ANQ6_CAMFO</name>
<dbReference type="AlphaFoldDB" id="E2ANQ6"/>
<dbReference type="Gene3D" id="3.30.420.10">
    <property type="entry name" value="Ribonuclease H-like superfamily/Ribonuclease H"/>
    <property type="match status" value="1"/>
</dbReference>
<dbReference type="GO" id="GO:0003676">
    <property type="term" value="F:nucleic acid binding"/>
    <property type="evidence" value="ECO:0007669"/>
    <property type="project" value="InterPro"/>
</dbReference>
<gene>
    <name evidence="1" type="ORF">EAG_00213</name>
</gene>
<dbReference type="OMA" id="RIRRACQ"/>
<dbReference type="InParanoid" id="E2ANQ6"/>
<reference evidence="1 2" key="1">
    <citation type="journal article" date="2010" name="Science">
        <title>Genomic comparison of the ants Camponotus floridanus and Harpegnathos saltator.</title>
        <authorList>
            <person name="Bonasio R."/>
            <person name="Zhang G."/>
            <person name="Ye C."/>
            <person name="Mutti N.S."/>
            <person name="Fang X."/>
            <person name="Qin N."/>
            <person name="Donahue G."/>
            <person name="Yang P."/>
            <person name="Li Q."/>
            <person name="Li C."/>
            <person name="Zhang P."/>
            <person name="Huang Z."/>
            <person name="Berger S.L."/>
            <person name="Reinberg D."/>
            <person name="Wang J."/>
            <person name="Liebig J."/>
        </authorList>
    </citation>
    <scope>NUCLEOTIDE SEQUENCE [LARGE SCALE GENOMIC DNA]</scope>
    <source>
        <strain evidence="2">C129</strain>
    </source>
</reference>
<feature type="non-terminal residue" evidence="1">
    <location>
        <position position="1"/>
    </location>
</feature>
<evidence type="ECO:0000313" key="1">
    <source>
        <dbReference type="EMBL" id="EFN64933.1"/>
    </source>
</evidence>
<feature type="non-terminal residue" evidence="1">
    <location>
        <position position="82"/>
    </location>
</feature>
<protein>
    <recommendedName>
        <fullName evidence="3">Tc1-like transposase DDE domain-containing protein</fullName>
    </recommendedName>
</protein>
<dbReference type="EMBL" id="GL441301">
    <property type="protein sequence ID" value="EFN64933.1"/>
    <property type="molecule type" value="Genomic_DNA"/>
</dbReference>
<evidence type="ECO:0000313" key="2">
    <source>
        <dbReference type="Proteomes" id="UP000000311"/>
    </source>
</evidence>
<keyword evidence="2" id="KW-1185">Reference proteome</keyword>
<proteinExistence type="predicted"/>
<dbReference type="OrthoDB" id="7692914at2759"/>
<accession>E2ANQ6</accession>
<dbReference type="PANTHER" id="PTHR47326">
    <property type="entry name" value="TRANSPOSABLE ELEMENT TC3 TRANSPOSASE-LIKE PROTEIN"/>
    <property type="match status" value="1"/>
</dbReference>
<dbReference type="Proteomes" id="UP000000311">
    <property type="component" value="Unassembled WGS sequence"/>
</dbReference>
<organism evidence="2">
    <name type="scientific">Camponotus floridanus</name>
    <name type="common">Florida carpenter ant</name>
    <dbReference type="NCBI Taxonomy" id="104421"/>
    <lineage>
        <taxon>Eukaryota</taxon>
        <taxon>Metazoa</taxon>
        <taxon>Ecdysozoa</taxon>
        <taxon>Arthropoda</taxon>
        <taxon>Hexapoda</taxon>
        <taxon>Insecta</taxon>
        <taxon>Pterygota</taxon>
        <taxon>Neoptera</taxon>
        <taxon>Endopterygota</taxon>
        <taxon>Hymenoptera</taxon>
        <taxon>Apocrita</taxon>
        <taxon>Aculeata</taxon>
        <taxon>Formicoidea</taxon>
        <taxon>Formicidae</taxon>
        <taxon>Formicinae</taxon>
        <taxon>Camponotus</taxon>
    </lineage>
</organism>